<keyword evidence="1" id="KW-1133">Transmembrane helix</keyword>
<keyword evidence="1" id="KW-0472">Membrane</keyword>
<protein>
    <submittedName>
        <fullName evidence="3">Rhodanese-related sulfurtransferase</fullName>
    </submittedName>
</protein>
<evidence type="ECO:0000259" key="2">
    <source>
        <dbReference type="Pfam" id="PF11127"/>
    </source>
</evidence>
<dbReference type="InterPro" id="IPR021309">
    <property type="entry name" value="YgaP-like_TM"/>
</dbReference>
<dbReference type="GO" id="GO:0016740">
    <property type="term" value="F:transferase activity"/>
    <property type="evidence" value="ECO:0007669"/>
    <property type="project" value="UniProtKB-KW"/>
</dbReference>
<proteinExistence type="predicted"/>
<feature type="transmembrane region" description="Helical" evidence="1">
    <location>
        <begin position="35"/>
        <end position="55"/>
    </location>
</feature>
<dbReference type="EMBL" id="UOFW01000183">
    <property type="protein sequence ID" value="VAX06811.1"/>
    <property type="molecule type" value="Genomic_DNA"/>
</dbReference>
<reference evidence="3" key="1">
    <citation type="submission" date="2018-06" db="EMBL/GenBank/DDBJ databases">
        <authorList>
            <person name="Zhirakovskaya E."/>
        </authorList>
    </citation>
    <scope>NUCLEOTIDE SEQUENCE</scope>
</reference>
<feature type="domain" description="Inner membrane protein YgaP-like transmembrane" evidence="2">
    <location>
        <begin position="2"/>
        <end position="56"/>
    </location>
</feature>
<accession>A0A3B1AYE5</accession>
<sequence>MTLDRVILAFAGAMIMISIALGLMVHVYWFGLTAFVGANMFQAAFSSFCPLAMILKKLGVKPGQAFT</sequence>
<gene>
    <name evidence="3" type="ORF">MNBD_ALPHA03-583</name>
</gene>
<dbReference type="AlphaFoldDB" id="A0A3B1AYE5"/>
<evidence type="ECO:0000256" key="1">
    <source>
        <dbReference type="SAM" id="Phobius"/>
    </source>
</evidence>
<name>A0A3B1AYE5_9ZZZZ</name>
<dbReference type="Pfam" id="PF11127">
    <property type="entry name" value="YgaP-like_TM"/>
    <property type="match status" value="1"/>
</dbReference>
<dbReference type="Gene3D" id="6.10.140.1340">
    <property type="match status" value="1"/>
</dbReference>
<organism evidence="3">
    <name type="scientific">hydrothermal vent metagenome</name>
    <dbReference type="NCBI Taxonomy" id="652676"/>
    <lineage>
        <taxon>unclassified sequences</taxon>
        <taxon>metagenomes</taxon>
        <taxon>ecological metagenomes</taxon>
    </lineage>
</organism>
<keyword evidence="1" id="KW-0812">Transmembrane</keyword>
<keyword evidence="3" id="KW-0808">Transferase</keyword>
<evidence type="ECO:0000313" key="3">
    <source>
        <dbReference type="EMBL" id="VAX06811.1"/>
    </source>
</evidence>
<feature type="transmembrane region" description="Helical" evidence="1">
    <location>
        <begin position="7"/>
        <end position="29"/>
    </location>
</feature>